<dbReference type="Pfam" id="PF00319">
    <property type="entry name" value="SRF-TF"/>
    <property type="match status" value="3"/>
</dbReference>
<evidence type="ECO:0000256" key="5">
    <source>
        <dbReference type="ARBA" id="ARBA00023242"/>
    </source>
</evidence>
<dbReference type="SUPFAM" id="SSF55455">
    <property type="entry name" value="SRF-like"/>
    <property type="match status" value="3"/>
</dbReference>
<evidence type="ECO:0000256" key="4">
    <source>
        <dbReference type="ARBA" id="ARBA00023163"/>
    </source>
</evidence>
<dbReference type="PRINTS" id="PR00404">
    <property type="entry name" value="MADSDOMAIN"/>
</dbReference>
<dbReference type="PROSITE" id="PS50066">
    <property type="entry name" value="MADS_BOX_2"/>
    <property type="match status" value="3"/>
</dbReference>
<evidence type="ECO:0000256" key="3">
    <source>
        <dbReference type="ARBA" id="ARBA00023125"/>
    </source>
</evidence>
<keyword evidence="4" id="KW-0804">Transcription</keyword>
<dbReference type="SMART" id="SM00432">
    <property type="entry name" value="MADS"/>
    <property type="match status" value="3"/>
</dbReference>
<evidence type="ECO:0000256" key="2">
    <source>
        <dbReference type="ARBA" id="ARBA00023015"/>
    </source>
</evidence>
<gene>
    <name evidence="7" type="ORF">M5K25_008242</name>
</gene>
<reference evidence="7 8" key="1">
    <citation type="journal article" date="2024" name="Plant Biotechnol. J.">
        <title>Dendrobium thyrsiflorum genome and its molecular insights into genes involved in important horticultural traits.</title>
        <authorList>
            <person name="Chen B."/>
            <person name="Wang J.Y."/>
            <person name="Zheng P.J."/>
            <person name="Li K.L."/>
            <person name="Liang Y.M."/>
            <person name="Chen X.F."/>
            <person name="Zhang C."/>
            <person name="Zhao X."/>
            <person name="He X."/>
            <person name="Zhang G.Q."/>
            <person name="Liu Z.J."/>
            <person name="Xu Q."/>
        </authorList>
    </citation>
    <scope>NUCLEOTIDE SEQUENCE [LARGE SCALE GENOMIC DNA]</scope>
    <source>
        <strain evidence="7">GZMU011</strain>
    </source>
</reference>
<dbReference type="CDD" id="cd00265">
    <property type="entry name" value="MADS_MEF2_like"/>
    <property type="match status" value="3"/>
</dbReference>
<keyword evidence="8" id="KW-1185">Reference proteome</keyword>
<feature type="domain" description="MADS-box" evidence="6">
    <location>
        <begin position="12"/>
        <end position="72"/>
    </location>
</feature>
<dbReference type="AlphaFoldDB" id="A0ABD0VF05"/>
<comment type="caution">
    <text evidence="7">The sequence shown here is derived from an EMBL/GenBank/DDBJ whole genome shotgun (WGS) entry which is preliminary data.</text>
</comment>
<dbReference type="Proteomes" id="UP001552299">
    <property type="component" value="Unassembled WGS sequence"/>
</dbReference>
<dbReference type="InterPro" id="IPR036879">
    <property type="entry name" value="TF_MADSbox_sf"/>
</dbReference>
<dbReference type="InterPro" id="IPR002100">
    <property type="entry name" value="TF_MADSbox"/>
</dbReference>
<dbReference type="InterPro" id="IPR033896">
    <property type="entry name" value="MEF2-like_N"/>
</dbReference>
<name>A0ABD0VF05_DENTH</name>
<dbReference type="EMBL" id="JANQDX010000007">
    <property type="protein sequence ID" value="KAL0921191.1"/>
    <property type="molecule type" value="Genomic_DNA"/>
</dbReference>
<feature type="domain" description="MADS-box" evidence="6">
    <location>
        <begin position="440"/>
        <end position="500"/>
    </location>
</feature>
<evidence type="ECO:0000313" key="8">
    <source>
        <dbReference type="Proteomes" id="UP001552299"/>
    </source>
</evidence>
<accession>A0ABD0VF05</accession>
<keyword evidence="3" id="KW-0238">DNA-binding</keyword>
<sequence length="631" mass="71518">MNPVEIKKRICKGRKKIEIKLIEKEENRQVCFSKRRQGLFKKASELSTLCGAEVVAVVFSLAGKPYSFGNPSVDHVLRRSLNNISGPSDTLSPATTNCSELINQDQLVQKPFWWDIDLHSMGADELREYEKFLLEQQTVVTQAVQQCYFQPPEAAMEQIDAEADYALWFQEIMDLSDTHSEVAEVLSIPQSLKLLISPALSLFLICLTLLPQNIMNPVEVKKRICKGRKKIEIKLIEKEENRQVCFSKRRQGLFKKASELSTLCGAEVVAVVFSLAGKPYSFGNPSVDHVLRRSLNNISGPSDTLSPATTNCCELINQDQLVQKPFCWDIDLHSMGADELREYEKFLLEQQTVVTQAVQQCYFQPPEAAMEQIDAEADYALWFQEIMDLSDTHSEVAEVLSIPQSLKLLISPALSLFLICLTLLPQNIMNPVEAKKRICKGRKKIEIKLIEKEENRQVCFSKRRQGLFKKASELSTLCGAEVAAIVFSLAGKPYSFGNPSVDHVLRRSLNNISGPSDTLSPATTNCSQLINQDQLVQKPFWWDIDLHSMGADELREYEKFLLEQQTVVTQAVQQCYFQPPEAAMEQIDAEADYALWFQEIMDLSDTHSEVAEGDYSLWLQEIRDLPEFDPI</sequence>
<keyword evidence="5" id="KW-0539">Nucleus</keyword>
<dbReference type="Gene3D" id="3.40.1810.10">
    <property type="entry name" value="Transcription factor, MADS-box"/>
    <property type="match status" value="3"/>
</dbReference>
<keyword evidence="2" id="KW-0805">Transcription regulation</keyword>
<evidence type="ECO:0000313" key="7">
    <source>
        <dbReference type="EMBL" id="KAL0921191.1"/>
    </source>
</evidence>
<dbReference type="PANTHER" id="PTHR11945:SF629">
    <property type="entry name" value="OS02G0164450 PROTEIN"/>
    <property type="match status" value="1"/>
</dbReference>
<evidence type="ECO:0000256" key="1">
    <source>
        <dbReference type="ARBA" id="ARBA00004123"/>
    </source>
</evidence>
<feature type="domain" description="MADS-box" evidence="6">
    <location>
        <begin position="226"/>
        <end position="286"/>
    </location>
</feature>
<protein>
    <recommendedName>
        <fullName evidence="6">MADS-box domain-containing protein</fullName>
    </recommendedName>
</protein>
<proteinExistence type="predicted"/>
<dbReference type="GO" id="GO:0003677">
    <property type="term" value="F:DNA binding"/>
    <property type="evidence" value="ECO:0007669"/>
    <property type="project" value="UniProtKB-KW"/>
</dbReference>
<comment type="subcellular location">
    <subcellularLocation>
        <location evidence="1">Nucleus</location>
    </subcellularLocation>
</comment>
<evidence type="ECO:0000259" key="6">
    <source>
        <dbReference type="PROSITE" id="PS50066"/>
    </source>
</evidence>
<dbReference type="PANTHER" id="PTHR11945">
    <property type="entry name" value="MADS BOX PROTEIN"/>
    <property type="match status" value="1"/>
</dbReference>
<dbReference type="FunFam" id="3.40.1810.10:FF:000006">
    <property type="entry name" value="Agamous-like MADS-box protein AGL62"/>
    <property type="match status" value="3"/>
</dbReference>
<organism evidence="7 8">
    <name type="scientific">Dendrobium thyrsiflorum</name>
    <name type="common">Pinecone-like raceme dendrobium</name>
    <name type="synonym">Orchid</name>
    <dbReference type="NCBI Taxonomy" id="117978"/>
    <lineage>
        <taxon>Eukaryota</taxon>
        <taxon>Viridiplantae</taxon>
        <taxon>Streptophyta</taxon>
        <taxon>Embryophyta</taxon>
        <taxon>Tracheophyta</taxon>
        <taxon>Spermatophyta</taxon>
        <taxon>Magnoliopsida</taxon>
        <taxon>Liliopsida</taxon>
        <taxon>Asparagales</taxon>
        <taxon>Orchidaceae</taxon>
        <taxon>Epidendroideae</taxon>
        <taxon>Malaxideae</taxon>
        <taxon>Dendrobiinae</taxon>
        <taxon>Dendrobium</taxon>
    </lineage>
</organism>
<dbReference type="GO" id="GO:0005634">
    <property type="term" value="C:nucleus"/>
    <property type="evidence" value="ECO:0007669"/>
    <property type="project" value="UniProtKB-SubCell"/>
</dbReference>